<keyword evidence="2" id="KW-1185">Reference proteome</keyword>
<gene>
    <name evidence="1" type="ORF">JHE00_34030</name>
</gene>
<dbReference type="GO" id="GO:0031419">
    <property type="term" value="F:cobalamin binding"/>
    <property type="evidence" value="ECO:0007669"/>
    <property type="project" value="InterPro"/>
</dbReference>
<accession>A0A934R1X9</accession>
<proteinExistence type="predicted"/>
<dbReference type="Proteomes" id="UP000635245">
    <property type="component" value="Unassembled WGS sequence"/>
</dbReference>
<comment type="caution">
    <text evidence="1">The sequence shown here is derived from an EMBL/GenBank/DDBJ whole genome shotgun (WGS) entry which is preliminary data.</text>
</comment>
<dbReference type="Gene3D" id="3.40.50.280">
    <property type="entry name" value="Cobalamin-binding domain"/>
    <property type="match status" value="1"/>
</dbReference>
<evidence type="ECO:0000313" key="2">
    <source>
        <dbReference type="Proteomes" id="UP000635245"/>
    </source>
</evidence>
<protein>
    <submittedName>
        <fullName evidence="1">Cobalamin-dependent protein</fullName>
    </submittedName>
</protein>
<organism evidence="1 2">
    <name type="scientific">Prauserella cavernicola</name>
    <dbReference type="NCBI Taxonomy" id="2800127"/>
    <lineage>
        <taxon>Bacteria</taxon>
        <taxon>Bacillati</taxon>
        <taxon>Actinomycetota</taxon>
        <taxon>Actinomycetes</taxon>
        <taxon>Pseudonocardiales</taxon>
        <taxon>Pseudonocardiaceae</taxon>
        <taxon>Prauserella</taxon>
    </lineage>
</organism>
<name>A0A934R1X9_9PSEU</name>
<dbReference type="SUPFAM" id="SSF52242">
    <property type="entry name" value="Cobalamin (vitamin B12)-binding domain"/>
    <property type="match status" value="1"/>
</dbReference>
<dbReference type="AlphaFoldDB" id="A0A934R1X9"/>
<reference evidence="1" key="1">
    <citation type="submission" date="2020-12" db="EMBL/GenBank/DDBJ databases">
        <title>Prauserella sp. ASG 168, a novel actinomycete isolated from cave rock.</title>
        <authorList>
            <person name="Suriyachadkun C."/>
        </authorList>
    </citation>
    <scope>NUCLEOTIDE SEQUENCE</scope>
    <source>
        <strain evidence="1">ASG 168</strain>
    </source>
</reference>
<evidence type="ECO:0000313" key="1">
    <source>
        <dbReference type="EMBL" id="MBK1789374.1"/>
    </source>
</evidence>
<dbReference type="EMBL" id="JAENJH010000017">
    <property type="protein sequence ID" value="MBK1789374.1"/>
    <property type="molecule type" value="Genomic_DNA"/>
</dbReference>
<dbReference type="InterPro" id="IPR036724">
    <property type="entry name" value="Cobalamin-bd_sf"/>
</dbReference>
<sequence length="104" mass="10625">MLAEPAGACPVAAVLARALRDAGAEVVHAGVLGSLEEVLATVEEEDPDILAVSIGSSADHVLVDHLTAALPELRVAAFATDTDVTRWVMDNAMCATDPSSGGCR</sequence>
<dbReference type="GO" id="GO:0046872">
    <property type="term" value="F:metal ion binding"/>
    <property type="evidence" value="ECO:0007669"/>
    <property type="project" value="InterPro"/>
</dbReference>